<dbReference type="Gene3D" id="3.40.50.2000">
    <property type="entry name" value="Glycogen Phosphorylase B"/>
    <property type="match status" value="1"/>
</dbReference>
<dbReference type="SUPFAM" id="SSF53756">
    <property type="entry name" value="UDP-Glycosyltransferase/glycogen phosphorylase"/>
    <property type="match status" value="1"/>
</dbReference>
<dbReference type="EMBL" id="JAAAMV010000028">
    <property type="protein sequence ID" value="NBD27584.1"/>
    <property type="molecule type" value="Genomic_DNA"/>
</dbReference>
<dbReference type="Pfam" id="PF00534">
    <property type="entry name" value="Glycos_transf_1"/>
    <property type="match status" value="1"/>
</dbReference>
<organism evidence="2 3">
    <name type="scientific">Paenibacillus glycinis</name>
    <dbReference type="NCBI Taxonomy" id="2697035"/>
    <lineage>
        <taxon>Bacteria</taxon>
        <taxon>Bacillati</taxon>
        <taxon>Bacillota</taxon>
        <taxon>Bacilli</taxon>
        <taxon>Bacillales</taxon>
        <taxon>Paenibacillaceae</taxon>
        <taxon>Paenibacillus</taxon>
    </lineage>
</organism>
<comment type="caution">
    <text evidence="2">The sequence shown here is derived from an EMBL/GenBank/DDBJ whole genome shotgun (WGS) entry which is preliminary data.</text>
</comment>
<gene>
    <name evidence="2" type="ORF">GT019_27235</name>
</gene>
<dbReference type="RefSeq" id="WP_161746599.1">
    <property type="nucleotide sequence ID" value="NZ_JAAAMV010000028.1"/>
</dbReference>
<dbReference type="Proteomes" id="UP000665561">
    <property type="component" value="Unassembled WGS sequence"/>
</dbReference>
<evidence type="ECO:0000259" key="1">
    <source>
        <dbReference type="Pfam" id="PF00534"/>
    </source>
</evidence>
<keyword evidence="3" id="KW-1185">Reference proteome</keyword>
<accession>A0ABW9XZ96</accession>
<evidence type="ECO:0000313" key="3">
    <source>
        <dbReference type="Proteomes" id="UP000665561"/>
    </source>
</evidence>
<sequence>MKILFTFFTPSGGMETLNRIRCKALRKIGVECHLMYTHDGEGLKNVVDIPTYVLRGDGEIGWLLEKERFDLVIVCTDDKMLVTMRRIGYQGPLVFELQGLGPMETAHAFMSESAGRIRPTTDALLIPRTKHLEMLLAAYLKGMPYFSFDNPLDTEAFGYVAYPPKPFPIIGWIGRLEANKNWREYLLLGARLIDRYPDACLWMFEDSTLRQPHEKAQFDKWVNGLQLQSKLMTLSNVPHAQIADYLSVIGDSGGFLCSTSVLEGFGYAVAEAMLCRCPVLTTDSDGIRRLLIHNGTGKLYRQGSIEQAFAEAKSLMGDATLRSSIRLQAENHIRQHFSAEQYTAHFMSMAETVTKRKSGT</sequence>
<dbReference type="InterPro" id="IPR001296">
    <property type="entry name" value="Glyco_trans_1"/>
</dbReference>
<name>A0ABW9XZ96_9BACL</name>
<proteinExistence type="predicted"/>
<protein>
    <submittedName>
        <fullName evidence="2">Glycosyltransferase</fullName>
    </submittedName>
</protein>
<dbReference type="CDD" id="cd03801">
    <property type="entry name" value="GT4_PimA-like"/>
    <property type="match status" value="1"/>
</dbReference>
<dbReference type="PANTHER" id="PTHR12526:SF630">
    <property type="entry name" value="GLYCOSYLTRANSFERASE"/>
    <property type="match status" value="1"/>
</dbReference>
<feature type="domain" description="Glycosyl transferase family 1" evidence="1">
    <location>
        <begin position="166"/>
        <end position="330"/>
    </location>
</feature>
<dbReference type="PANTHER" id="PTHR12526">
    <property type="entry name" value="GLYCOSYLTRANSFERASE"/>
    <property type="match status" value="1"/>
</dbReference>
<reference evidence="2 3" key="1">
    <citation type="submission" date="2020-01" db="EMBL/GenBank/DDBJ databases">
        <title>Paenibacillus soybeanensis sp. nov. isolated from the nodules of soybean (Glycine max(L.) Merr).</title>
        <authorList>
            <person name="Wang H."/>
        </authorList>
    </citation>
    <scope>NUCLEOTIDE SEQUENCE [LARGE SCALE GENOMIC DNA]</scope>
    <source>
        <strain evidence="2 3">T1</strain>
    </source>
</reference>
<evidence type="ECO:0000313" key="2">
    <source>
        <dbReference type="EMBL" id="NBD27584.1"/>
    </source>
</evidence>